<reference evidence="3" key="1">
    <citation type="submission" date="2015-07" db="EMBL/GenBank/DDBJ databases">
        <title>Genome sequencing of Sunxiuqinia dokdonensis strain SK.</title>
        <authorList>
            <person name="Ahn S."/>
            <person name="Kim B.-C."/>
        </authorList>
    </citation>
    <scope>NUCLEOTIDE SEQUENCE [LARGE SCALE GENOMIC DNA]</scope>
    <source>
        <strain evidence="3">SK</strain>
    </source>
</reference>
<accession>A0A0L8VCY1</accession>
<comment type="caution">
    <text evidence="2">The sequence shown here is derived from an EMBL/GenBank/DDBJ whole genome shotgun (WGS) entry which is preliminary data.</text>
</comment>
<dbReference type="InterPro" id="IPR001279">
    <property type="entry name" value="Metallo-B-lactamas"/>
</dbReference>
<dbReference type="RefSeq" id="WP_053180531.1">
    <property type="nucleotide sequence ID" value="NZ_LGIA01000050.1"/>
</dbReference>
<dbReference type="STRING" id="1409788.NC99_11310"/>
<dbReference type="Proteomes" id="UP000036958">
    <property type="component" value="Unassembled WGS sequence"/>
</dbReference>
<keyword evidence="3" id="KW-1185">Reference proteome</keyword>
<dbReference type="EMBL" id="LGIA01000050">
    <property type="protein sequence ID" value="KOH46042.1"/>
    <property type="molecule type" value="Genomic_DNA"/>
</dbReference>
<dbReference type="PANTHER" id="PTHR47619">
    <property type="entry name" value="METALLO-HYDROLASE YYCJ-RELATED"/>
    <property type="match status" value="1"/>
</dbReference>
<sequence>MKKLEICALASGSNGNCYYIGNETEALLVDAGLSARQLQVRLAAKNINPSKIKAVLITHEHSDHCRGARVLGKRLGIPVYLTKKTFLAMRKAVQPETPRWFEPNMEFQLGEFAVFPFTKQHDAADACSFRISYAGKHIGVMTDIGEACERVKAEFARCHAVFLESNYDEDMLMNGPYPYYLKQRVSSAVGHLSNEQACQLLKDYAGEQLQTIFLSHLSGENNTPEKAFAVFRPYTNNYTIELTFRHGATEVFAV</sequence>
<organism evidence="2 3">
    <name type="scientific">Sunxiuqinia dokdonensis</name>
    <dbReference type="NCBI Taxonomy" id="1409788"/>
    <lineage>
        <taxon>Bacteria</taxon>
        <taxon>Pseudomonadati</taxon>
        <taxon>Bacteroidota</taxon>
        <taxon>Bacteroidia</taxon>
        <taxon>Marinilabiliales</taxon>
        <taxon>Prolixibacteraceae</taxon>
        <taxon>Sunxiuqinia</taxon>
    </lineage>
</organism>
<dbReference type="PANTHER" id="PTHR47619:SF1">
    <property type="entry name" value="EXODEOXYRIBONUCLEASE WALJ"/>
    <property type="match status" value="1"/>
</dbReference>
<gene>
    <name evidence="2" type="ORF">NC99_11310</name>
</gene>
<dbReference type="OrthoDB" id="9781189at2"/>
<dbReference type="InterPro" id="IPR052533">
    <property type="entry name" value="WalJ/YycJ-like"/>
</dbReference>
<dbReference type="SMART" id="SM00849">
    <property type="entry name" value="Lactamase_B"/>
    <property type="match status" value="1"/>
</dbReference>
<dbReference type="InterPro" id="IPR036866">
    <property type="entry name" value="RibonucZ/Hydroxyglut_hydro"/>
</dbReference>
<name>A0A0L8VCY1_9BACT</name>
<evidence type="ECO:0000259" key="1">
    <source>
        <dbReference type="SMART" id="SM00849"/>
    </source>
</evidence>
<protein>
    <submittedName>
        <fullName evidence="2">Beta-lactamase</fullName>
    </submittedName>
</protein>
<dbReference type="Pfam" id="PF12706">
    <property type="entry name" value="Lactamase_B_2"/>
    <property type="match status" value="1"/>
</dbReference>
<feature type="domain" description="Metallo-beta-lactamase" evidence="1">
    <location>
        <begin position="14"/>
        <end position="180"/>
    </location>
</feature>
<dbReference type="SUPFAM" id="SSF56281">
    <property type="entry name" value="Metallo-hydrolase/oxidoreductase"/>
    <property type="match status" value="1"/>
</dbReference>
<dbReference type="AlphaFoldDB" id="A0A0L8VCY1"/>
<evidence type="ECO:0000313" key="3">
    <source>
        <dbReference type="Proteomes" id="UP000036958"/>
    </source>
</evidence>
<evidence type="ECO:0000313" key="2">
    <source>
        <dbReference type="EMBL" id="KOH46042.1"/>
    </source>
</evidence>
<dbReference type="Gene3D" id="3.60.15.10">
    <property type="entry name" value="Ribonuclease Z/Hydroxyacylglutathione hydrolase-like"/>
    <property type="match status" value="1"/>
</dbReference>
<proteinExistence type="predicted"/>
<dbReference type="PATRIC" id="fig|1409788.3.peg.1150"/>